<gene>
    <name evidence="2" type="ORF">VP01_3354g1</name>
</gene>
<organism evidence="2 3">
    <name type="scientific">Puccinia sorghi</name>
    <dbReference type="NCBI Taxonomy" id="27349"/>
    <lineage>
        <taxon>Eukaryota</taxon>
        <taxon>Fungi</taxon>
        <taxon>Dikarya</taxon>
        <taxon>Basidiomycota</taxon>
        <taxon>Pucciniomycotina</taxon>
        <taxon>Pucciniomycetes</taxon>
        <taxon>Pucciniales</taxon>
        <taxon>Pucciniaceae</taxon>
        <taxon>Puccinia</taxon>
    </lineage>
</organism>
<accession>A0A0L6UYW6</accession>
<protein>
    <submittedName>
        <fullName evidence="2">Uncharacterized protein</fullName>
    </submittedName>
</protein>
<name>A0A0L6UYW6_9BASI</name>
<proteinExistence type="predicted"/>
<dbReference type="AlphaFoldDB" id="A0A0L6UYW6"/>
<dbReference type="EMBL" id="LAVV01008340">
    <property type="protein sequence ID" value="KNZ53070.1"/>
    <property type="molecule type" value="Genomic_DNA"/>
</dbReference>
<evidence type="ECO:0000313" key="3">
    <source>
        <dbReference type="Proteomes" id="UP000037035"/>
    </source>
</evidence>
<evidence type="ECO:0000256" key="1">
    <source>
        <dbReference type="SAM" id="MobiDB-lite"/>
    </source>
</evidence>
<feature type="region of interest" description="Disordered" evidence="1">
    <location>
        <begin position="230"/>
        <end position="255"/>
    </location>
</feature>
<reference evidence="2 3" key="1">
    <citation type="submission" date="2015-08" db="EMBL/GenBank/DDBJ databases">
        <title>Next Generation Sequencing and Analysis of the Genome of Puccinia sorghi L Schw, the Causal Agent of Maize Common Rust.</title>
        <authorList>
            <person name="Rochi L."/>
            <person name="Burguener G."/>
            <person name="Darino M."/>
            <person name="Turjanski A."/>
            <person name="Kreff E."/>
            <person name="Dieguez M.J."/>
            <person name="Sacco F."/>
        </authorList>
    </citation>
    <scope>NUCLEOTIDE SEQUENCE [LARGE SCALE GENOMIC DNA]</scope>
    <source>
        <strain evidence="2 3">RO10H11247</strain>
    </source>
</reference>
<evidence type="ECO:0000313" key="2">
    <source>
        <dbReference type="EMBL" id="KNZ53070.1"/>
    </source>
</evidence>
<dbReference type="VEuPathDB" id="FungiDB:VP01_3354g1"/>
<dbReference type="Proteomes" id="UP000037035">
    <property type="component" value="Unassembled WGS sequence"/>
</dbReference>
<comment type="caution">
    <text evidence="2">The sequence shown here is derived from an EMBL/GenBank/DDBJ whole genome shotgun (WGS) entry which is preliminary data.</text>
</comment>
<feature type="compositionally biased region" description="Basic and acidic residues" evidence="1">
    <location>
        <begin position="230"/>
        <end position="244"/>
    </location>
</feature>
<dbReference type="OrthoDB" id="10629325at2759"/>
<sequence>MQNILQYQNDVIAELTANRTTYPTTASNPFADDVKHQFLKSPLKFYKEVNPQKPILSFDGSNYVEWEITVHRALQHAFVLKKTFLNKETDRFLGLDLLENKAVAALMRSTLDDALLSIVESQELSSSKELFNLNVNDLAEDTKSYLLKKCSALPLTTFLQANHGLQDSDPSCLIQPLDNMTTTPTFGQVTTIIQSALSKVSKGPTSILSPGTIPSDVEMSVNAINGCRNDRYKPPHRRSNEQSQHHHPITMKKDHGISRRLASPLLKCNQLPSPAINLTAAVELI</sequence>
<keyword evidence="3" id="KW-1185">Reference proteome</keyword>